<comment type="caution">
    <text evidence="6">The sequence shown here is derived from an EMBL/GenBank/DDBJ whole genome shotgun (WGS) entry which is preliminary data.</text>
</comment>
<feature type="transmembrane region" description="Helical" evidence="5">
    <location>
        <begin position="232"/>
        <end position="251"/>
    </location>
</feature>
<feature type="transmembrane region" description="Helical" evidence="5">
    <location>
        <begin position="129"/>
        <end position="150"/>
    </location>
</feature>
<organism evidence="6 7">
    <name type="scientific">candidate division TA06 bacterium</name>
    <dbReference type="NCBI Taxonomy" id="2250710"/>
    <lineage>
        <taxon>Bacteria</taxon>
        <taxon>Bacteria division TA06</taxon>
    </lineage>
</organism>
<dbReference type="PANTHER" id="PTHR11048:SF5">
    <property type="entry name" value="DECAPRENYL-PHOSPHATE PHOSPHORIBOSYLTRANSFERASE"/>
    <property type="match status" value="1"/>
</dbReference>
<dbReference type="InterPro" id="IPR000537">
    <property type="entry name" value="UbiA_prenyltransferase"/>
</dbReference>
<reference evidence="6 7" key="1">
    <citation type="submission" date="2019-03" db="EMBL/GenBank/DDBJ databases">
        <title>Metabolic potential of uncultured bacteria and archaea associated with petroleum seepage in deep-sea sediments.</title>
        <authorList>
            <person name="Dong X."/>
            <person name="Hubert C."/>
        </authorList>
    </citation>
    <scope>NUCLEOTIDE SEQUENCE [LARGE SCALE GENOMIC DNA]</scope>
    <source>
        <strain evidence="6">E29_bin36</strain>
    </source>
</reference>
<dbReference type="Gene3D" id="1.10.357.140">
    <property type="entry name" value="UbiA prenyltransferase"/>
    <property type="match status" value="1"/>
</dbReference>
<dbReference type="NCBIfam" id="NF008977">
    <property type="entry name" value="PRK12324.1-2"/>
    <property type="match status" value="1"/>
</dbReference>
<evidence type="ECO:0000256" key="4">
    <source>
        <dbReference type="ARBA" id="ARBA00023136"/>
    </source>
</evidence>
<evidence type="ECO:0000313" key="6">
    <source>
        <dbReference type="EMBL" id="TET80480.1"/>
    </source>
</evidence>
<accession>A0A523XMF6</accession>
<gene>
    <name evidence="6" type="ORF">E3J38_05520</name>
</gene>
<dbReference type="AlphaFoldDB" id="A0A523XMF6"/>
<keyword evidence="2 5" id="KW-0812">Transmembrane</keyword>
<protein>
    <submittedName>
        <fullName evidence="6">Decaprenyl-phosphate phosphoribosyltransferase</fullName>
        <ecNumber evidence="6">2.4.2.45</ecNumber>
    </submittedName>
</protein>
<dbReference type="EC" id="2.4.2.45" evidence="6"/>
<name>A0A523XMF6_UNCT6</name>
<feature type="transmembrane region" description="Helical" evidence="5">
    <location>
        <begin position="76"/>
        <end position="96"/>
    </location>
</feature>
<feature type="transmembrane region" description="Helical" evidence="5">
    <location>
        <begin position="156"/>
        <end position="173"/>
    </location>
</feature>
<dbReference type="InterPro" id="IPR039653">
    <property type="entry name" value="Prenyltransferase"/>
</dbReference>
<keyword evidence="4 5" id="KW-0472">Membrane</keyword>
<dbReference type="Proteomes" id="UP000315534">
    <property type="component" value="Unassembled WGS sequence"/>
</dbReference>
<feature type="transmembrane region" description="Helical" evidence="5">
    <location>
        <begin position="37"/>
        <end position="56"/>
    </location>
</feature>
<dbReference type="GO" id="GO:0005886">
    <property type="term" value="C:plasma membrane"/>
    <property type="evidence" value="ECO:0007669"/>
    <property type="project" value="TreeGrafter"/>
</dbReference>
<dbReference type="GO" id="GO:0016765">
    <property type="term" value="F:transferase activity, transferring alkyl or aryl (other than methyl) groups"/>
    <property type="evidence" value="ECO:0007669"/>
    <property type="project" value="InterPro"/>
</dbReference>
<evidence type="ECO:0000313" key="7">
    <source>
        <dbReference type="Proteomes" id="UP000315534"/>
    </source>
</evidence>
<dbReference type="NCBIfam" id="NF008978">
    <property type="entry name" value="PRK12324.1-4"/>
    <property type="match status" value="1"/>
</dbReference>
<evidence type="ECO:0000256" key="3">
    <source>
        <dbReference type="ARBA" id="ARBA00022989"/>
    </source>
</evidence>
<dbReference type="GO" id="GO:0009247">
    <property type="term" value="P:glycolipid biosynthetic process"/>
    <property type="evidence" value="ECO:0007669"/>
    <property type="project" value="TreeGrafter"/>
</dbReference>
<keyword evidence="3 5" id="KW-1133">Transmembrane helix</keyword>
<keyword evidence="6" id="KW-0808">Transferase</keyword>
<feature type="transmembrane region" description="Helical" evidence="5">
    <location>
        <begin position="272"/>
        <end position="289"/>
    </location>
</feature>
<dbReference type="PANTHER" id="PTHR11048">
    <property type="entry name" value="PRENYLTRANSFERASES"/>
    <property type="match status" value="1"/>
</dbReference>
<dbReference type="InterPro" id="IPR044878">
    <property type="entry name" value="UbiA_sf"/>
</dbReference>
<evidence type="ECO:0000256" key="2">
    <source>
        <dbReference type="ARBA" id="ARBA00022692"/>
    </source>
</evidence>
<keyword evidence="6" id="KW-0328">Glycosyltransferase</keyword>
<sequence length="290" mass="31937">MVKPLLISMRPKQWSKNLFVFAGIIFSQSLLDLRLLLLSIFGFILFCLLSSSVYLFNDVMDYKEDSKHPTKSKRPIASGALSRTVALAFAAIFAVVGLVLSFLLSIEFGAAAASYAGLMFFYSLFLKKAMIVDVLAISAGFVLRAAAGAVAIDVHISSWLLICTGLLALFLGLSKRRHELVILEEEVSQHRVALSGYSPRVLDQMISVVTASTVMAYALYTVSAETVAKFGTRLLGLTIPFVLYGIFRYLYLVHIKGEGGSPERSLLHDRPLLIDIFLWVVTAGLILYLK</sequence>
<dbReference type="EMBL" id="SOIP01000328">
    <property type="protein sequence ID" value="TET80480.1"/>
    <property type="molecule type" value="Genomic_DNA"/>
</dbReference>
<dbReference type="GO" id="GO:0016757">
    <property type="term" value="F:glycosyltransferase activity"/>
    <property type="evidence" value="ECO:0007669"/>
    <property type="project" value="UniProtKB-KW"/>
</dbReference>
<comment type="subcellular location">
    <subcellularLocation>
        <location evidence="1">Membrane</location>
        <topology evidence="1">Multi-pass membrane protein</topology>
    </subcellularLocation>
</comment>
<evidence type="ECO:0000256" key="5">
    <source>
        <dbReference type="SAM" id="Phobius"/>
    </source>
</evidence>
<feature type="transmembrane region" description="Helical" evidence="5">
    <location>
        <begin position="201"/>
        <end position="220"/>
    </location>
</feature>
<evidence type="ECO:0000256" key="1">
    <source>
        <dbReference type="ARBA" id="ARBA00004141"/>
    </source>
</evidence>
<dbReference type="CDD" id="cd13963">
    <property type="entry name" value="PT_UbiA_2"/>
    <property type="match status" value="1"/>
</dbReference>
<proteinExistence type="predicted"/>
<dbReference type="Pfam" id="PF01040">
    <property type="entry name" value="UbiA"/>
    <property type="match status" value="1"/>
</dbReference>